<dbReference type="EMBL" id="CAKXYP010000008">
    <property type="protein sequence ID" value="CAH9416175.1"/>
    <property type="molecule type" value="Genomic_DNA"/>
</dbReference>
<sequence length="39" mass="4470">MRYAPAGRPVVVVSPVLTREPVRCDAYPRDEPESHDFQE</sequence>
<organism evidence="1 2">
    <name type="scientific">Streptomyces globisporus</name>
    <dbReference type="NCBI Taxonomy" id="1908"/>
    <lineage>
        <taxon>Bacteria</taxon>
        <taxon>Bacillati</taxon>
        <taxon>Actinomycetota</taxon>
        <taxon>Actinomycetes</taxon>
        <taxon>Kitasatosporales</taxon>
        <taxon>Streptomycetaceae</taxon>
        <taxon>Streptomyces</taxon>
    </lineage>
</organism>
<evidence type="ECO:0000313" key="2">
    <source>
        <dbReference type="Proteomes" id="UP001154015"/>
    </source>
</evidence>
<evidence type="ECO:0000313" key="1">
    <source>
        <dbReference type="EMBL" id="CAH9416175.1"/>
    </source>
</evidence>
<reference evidence="1" key="1">
    <citation type="submission" date="2022-03" db="EMBL/GenBank/DDBJ databases">
        <authorList>
            <person name="Leyn A S."/>
        </authorList>
    </citation>
    <scope>NUCLEOTIDE SEQUENCE</scope>
    <source>
        <strain evidence="1">Streptomyces globisporus 4-3</strain>
    </source>
</reference>
<gene>
    <name evidence="1" type="ORF">SGL43_03198</name>
</gene>
<proteinExistence type="predicted"/>
<name>A0ABM9GXT0_STRGL</name>
<accession>A0ABM9GXT0</accession>
<keyword evidence="2" id="KW-1185">Reference proteome</keyword>
<dbReference type="Proteomes" id="UP001154015">
    <property type="component" value="Unassembled WGS sequence"/>
</dbReference>
<comment type="caution">
    <text evidence="1">The sequence shown here is derived from an EMBL/GenBank/DDBJ whole genome shotgun (WGS) entry which is preliminary data.</text>
</comment>
<protein>
    <submittedName>
        <fullName evidence="1">Uncharacterized protein</fullName>
    </submittedName>
</protein>